<comment type="caution">
    <text evidence="2">The sequence shown here is derived from an EMBL/GenBank/DDBJ whole genome shotgun (WGS) entry which is preliminary data.</text>
</comment>
<dbReference type="EMBL" id="VXIT01000008">
    <property type="protein sequence ID" value="KAA6411019.1"/>
    <property type="molecule type" value="Genomic_DNA"/>
</dbReference>
<dbReference type="PANTHER" id="PTHR40422">
    <property type="entry name" value="TRANSLATION MACHINERY-ASSOCIATED PROTEIN 17"/>
    <property type="match status" value="1"/>
</dbReference>
<evidence type="ECO:0000313" key="2">
    <source>
        <dbReference type="EMBL" id="KAA6411019.1"/>
    </source>
</evidence>
<protein>
    <submittedName>
        <fullName evidence="2">Uncharacterized protein</fullName>
    </submittedName>
</protein>
<proteinExistence type="predicted"/>
<evidence type="ECO:0000256" key="1">
    <source>
        <dbReference type="SAM" id="MobiDB-lite"/>
    </source>
</evidence>
<feature type="region of interest" description="Disordered" evidence="1">
    <location>
        <begin position="90"/>
        <end position="174"/>
    </location>
</feature>
<dbReference type="AlphaFoldDB" id="A0A5M8PNC4"/>
<feature type="compositionally biased region" description="Basic and acidic residues" evidence="1">
    <location>
        <begin position="97"/>
        <end position="115"/>
    </location>
</feature>
<accession>A0A5M8PNC4</accession>
<dbReference type="GO" id="GO:0030674">
    <property type="term" value="F:protein-macromolecule adaptor activity"/>
    <property type="evidence" value="ECO:0007669"/>
    <property type="project" value="TreeGrafter"/>
</dbReference>
<evidence type="ECO:0000313" key="3">
    <source>
        <dbReference type="Proteomes" id="UP000324767"/>
    </source>
</evidence>
<dbReference type="GO" id="GO:0070682">
    <property type="term" value="P:proteasome regulatory particle assembly"/>
    <property type="evidence" value="ECO:0007669"/>
    <property type="project" value="InterPro"/>
</dbReference>
<dbReference type="Proteomes" id="UP000324767">
    <property type="component" value="Unassembled WGS sequence"/>
</dbReference>
<dbReference type="InterPro" id="IPR038966">
    <property type="entry name" value="TMA17"/>
</dbReference>
<reference evidence="2 3" key="1">
    <citation type="submission" date="2019-09" db="EMBL/GenBank/DDBJ databases">
        <title>The hologenome of the rock-dwelling lichen Lasallia pustulata.</title>
        <authorList>
            <person name="Greshake Tzovaras B."/>
            <person name="Segers F."/>
            <person name="Bicker A."/>
            <person name="Dal Grande F."/>
            <person name="Otte J."/>
            <person name="Hankeln T."/>
            <person name="Schmitt I."/>
            <person name="Ebersberger I."/>
        </authorList>
    </citation>
    <scope>NUCLEOTIDE SEQUENCE [LARGE SCALE GENOMIC DNA]</scope>
    <source>
        <strain evidence="2">A1-1</strain>
    </source>
</reference>
<sequence>MSSTANPIPLDRFAEAITALPLSNLHFKAAEIRNSIAHLASSNLQLQPFAEEGDQDCKDAIAENEEVIRRMKERIECLKREVEGRGFRWGEDEEREGEQRAELVDGEAPDGHGEGEQTQMNGARSGGTERRGGRLGDEELARRLRERMEEEDDEDDGVHLDELDGGTGKRGIDQSPVYRAQYIKGAPALTDKAACPREALAP</sequence>
<gene>
    <name evidence="2" type="ORF">FRX48_05330</name>
</gene>
<organism evidence="2 3">
    <name type="scientific">Lasallia pustulata</name>
    <dbReference type="NCBI Taxonomy" id="136370"/>
    <lineage>
        <taxon>Eukaryota</taxon>
        <taxon>Fungi</taxon>
        <taxon>Dikarya</taxon>
        <taxon>Ascomycota</taxon>
        <taxon>Pezizomycotina</taxon>
        <taxon>Lecanoromycetes</taxon>
        <taxon>OSLEUM clade</taxon>
        <taxon>Umbilicariomycetidae</taxon>
        <taxon>Umbilicariales</taxon>
        <taxon>Umbilicariaceae</taxon>
        <taxon>Lasallia</taxon>
    </lineage>
</organism>
<name>A0A5M8PNC4_9LECA</name>
<dbReference type="OrthoDB" id="548474at2759"/>
<dbReference type="PANTHER" id="PTHR40422:SF1">
    <property type="entry name" value="TRANSLATION MACHINERY-ASSOCIATED PROTEIN 17"/>
    <property type="match status" value="1"/>
</dbReference>
<feature type="compositionally biased region" description="Basic and acidic residues" evidence="1">
    <location>
        <begin position="127"/>
        <end position="148"/>
    </location>
</feature>